<dbReference type="InterPro" id="IPR057576">
    <property type="entry name" value="NUCB1_N"/>
</dbReference>
<name>A0A7M7P5J2_STRPU</name>
<dbReference type="PANTHER" id="PTHR19237:SF20">
    <property type="entry name" value="NUCLEOBINDIN 1"/>
    <property type="match status" value="1"/>
</dbReference>
<reference evidence="18" key="1">
    <citation type="submission" date="2015-02" db="EMBL/GenBank/DDBJ databases">
        <title>Genome sequencing for Strongylocentrotus purpuratus.</title>
        <authorList>
            <person name="Murali S."/>
            <person name="Liu Y."/>
            <person name="Vee V."/>
            <person name="English A."/>
            <person name="Wang M."/>
            <person name="Skinner E."/>
            <person name="Han Y."/>
            <person name="Muzny D.M."/>
            <person name="Worley K.C."/>
            <person name="Gibbs R.A."/>
        </authorList>
    </citation>
    <scope>NUCLEOTIDE SEQUENCE</scope>
</reference>
<evidence type="ECO:0000313" key="18">
    <source>
        <dbReference type="Proteomes" id="UP000007110"/>
    </source>
</evidence>
<keyword evidence="5" id="KW-0963">Cytoplasm</keyword>
<evidence type="ECO:0000256" key="15">
    <source>
        <dbReference type="SAM" id="SignalP"/>
    </source>
</evidence>
<evidence type="ECO:0000256" key="11">
    <source>
        <dbReference type="ARBA" id="ARBA00023034"/>
    </source>
</evidence>
<reference evidence="17" key="2">
    <citation type="submission" date="2021-01" db="UniProtKB">
        <authorList>
            <consortium name="EnsemblMetazoa"/>
        </authorList>
    </citation>
    <scope>IDENTIFICATION</scope>
</reference>
<keyword evidence="9" id="KW-0677">Repeat</keyword>
<keyword evidence="12" id="KW-0472">Membrane</keyword>
<dbReference type="GO" id="GO:0005576">
    <property type="term" value="C:extracellular region"/>
    <property type="evidence" value="ECO:0007669"/>
    <property type="project" value="UniProtKB-SubCell"/>
</dbReference>
<feature type="signal peptide" evidence="15">
    <location>
        <begin position="1"/>
        <end position="21"/>
    </location>
</feature>
<feature type="coiled-coil region" evidence="13">
    <location>
        <begin position="347"/>
        <end position="385"/>
    </location>
</feature>
<keyword evidence="11" id="KW-0333">Golgi apparatus</keyword>
<evidence type="ECO:0000256" key="2">
    <source>
        <dbReference type="ARBA" id="ARBA00004496"/>
    </source>
</evidence>
<evidence type="ECO:0000256" key="6">
    <source>
        <dbReference type="ARBA" id="ARBA00022525"/>
    </source>
</evidence>
<evidence type="ECO:0000313" key="17">
    <source>
        <dbReference type="EnsemblMetazoa" id="XP_030845534"/>
    </source>
</evidence>
<evidence type="ECO:0000256" key="5">
    <source>
        <dbReference type="ARBA" id="ARBA00022490"/>
    </source>
</evidence>
<dbReference type="GO" id="GO:0016020">
    <property type="term" value="C:membrane"/>
    <property type="evidence" value="ECO:0007669"/>
    <property type="project" value="UniProtKB-SubCell"/>
</dbReference>
<dbReference type="InterPro" id="IPR011992">
    <property type="entry name" value="EF-hand-dom_pair"/>
</dbReference>
<dbReference type="SUPFAM" id="SSF47473">
    <property type="entry name" value="EF-hand"/>
    <property type="match status" value="1"/>
</dbReference>
<evidence type="ECO:0000256" key="7">
    <source>
        <dbReference type="ARBA" id="ARBA00022553"/>
    </source>
</evidence>
<dbReference type="RefSeq" id="XP_030845534.1">
    <property type="nucleotide sequence ID" value="XM_030989674.1"/>
</dbReference>
<keyword evidence="10" id="KW-0106">Calcium</keyword>
<keyword evidence="13" id="KW-0175">Coiled coil</keyword>
<evidence type="ECO:0000256" key="1">
    <source>
        <dbReference type="ARBA" id="ARBA00004170"/>
    </source>
</evidence>
<dbReference type="EnsemblMetazoa" id="XM_030989674">
    <property type="protein sequence ID" value="XP_030845534"/>
    <property type="gene ID" value="LOC591086"/>
</dbReference>
<sequence length="430" mass="49926">MGMLEWKLPLLLLLIVHVAQQAPVDPKPAEEDRDRDEGEGIAGEEILNIAEGDGIADLGLEYEGYLREVIQVLEADPEMKSHMDEMDTNDLLTGKFGKQLNNVGSHIRGQLDELKKKEIQRLRIIARKAMEQQALGKAKPADQKFLDNLIGHLDPSSMDAFSPDDITKLIQKVSTEATKDLEENDRERRKEFKRYEMEKELKRRSEMRRMNEEERAEAMENYEKERKEMKQHAKLNHPGSKKQLEEVWENTDHLDRKDFNPKTFFYLHDSNSDGFLDEFELEALFIKEVEKVYKDQKTADVQEKFEELSRMREHVVNQIDNNKDKMVSLAEFMEAASASDFEEDSEWQDLNQESQFTEGDLEKYQEELRRTLEETKAKMAEAGDNFVRVRQPQGQQDAVNMNQAQAQQIKDGLSAGLPALKEGNDKKLRY</sequence>
<evidence type="ECO:0000256" key="8">
    <source>
        <dbReference type="ARBA" id="ARBA00022729"/>
    </source>
</evidence>
<evidence type="ECO:0000256" key="14">
    <source>
        <dbReference type="SAM" id="MobiDB-lite"/>
    </source>
</evidence>
<feature type="coiled-coil region" evidence="13">
    <location>
        <begin position="197"/>
        <end position="235"/>
    </location>
</feature>
<feature type="compositionally biased region" description="Basic and acidic residues" evidence="14">
    <location>
        <begin position="27"/>
        <end position="38"/>
    </location>
</feature>
<protein>
    <recommendedName>
        <fullName evidence="16">NUCB1-like N-terminal domain-containing protein</fullName>
    </recommendedName>
</protein>
<accession>A0A7M7P5J2</accession>
<evidence type="ECO:0000259" key="16">
    <source>
        <dbReference type="Pfam" id="PF25434"/>
    </source>
</evidence>
<proteinExistence type="predicted"/>
<keyword evidence="7" id="KW-0597">Phosphoprotein</keyword>
<evidence type="ECO:0000256" key="13">
    <source>
        <dbReference type="SAM" id="Coils"/>
    </source>
</evidence>
<dbReference type="AlphaFoldDB" id="A0A7M7P5J2"/>
<feature type="compositionally biased region" description="Polar residues" evidence="14">
    <location>
        <begin position="393"/>
        <end position="408"/>
    </location>
</feature>
<feature type="domain" description="NUCB1-like N-terminal" evidence="16">
    <location>
        <begin position="56"/>
        <end position="173"/>
    </location>
</feature>
<comment type="subcellular location">
    <subcellularLocation>
        <location evidence="2">Cytoplasm</location>
    </subcellularLocation>
    <subcellularLocation>
        <location evidence="3">Golgi apparatus</location>
    </subcellularLocation>
    <subcellularLocation>
        <location evidence="1">Membrane</location>
        <topology evidence="1">Peripheral membrane protein</topology>
    </subcellularLocation>
    <subcellularLocation>
        <location evidence="4">Secreted</location>
    </subcellularLocation>
</comment>
<dbReference type="PANTHER" id="PTHR19237">
    <property type="entry name" value="NUCLEOBINDIN"/>
    <property type="match status" value="1"/>
</dbReference>
<evidence type="ECO:0000256" key="9">
    <source>
        <dbReference type="ARBA" id="ARBA00022737"/>
    </source>
</evidence>
<keyword evidence="6" id="KW-0964">Secreted</keyword>
<evidence type="ECO:0000256" key="10">
    <source>
        <dbReference type="ARBA" id="ARBA00022837"/>
    </source>
</evidence>
<evidence type="ECO:0000256" key="4">
    <source>
        <dbReference type="ARBA" id="ARBA00004613"/>
    </source>
</evidence>
<organism evidence="17 18">
    <name type="scientific">Strongylocentrotus purpuratus</name>
    <name type="common">Purple sea urchin</name>
    <dbReference type="NCBI Taxonomy" id="7668"/>
    <lineage>
        <taxon>Eukaryota</taxon>
        <taxon>Metazoa</taxon>
        <taxon>Echinodermata</taxon>
        <taxon>Eleutherozoa</taxon>
        <taxon>Echinozoa</taxon>
        <taxon>Echinoidea</taxon>
        <taxon>Euechinoidea</taxon>
        <taxon>Echinacea</taxon>
        <taxon>Camarodonta</taxon>
        <taxon>Echinidea</taxon>
        <taxon>Strongylocentrotidae</taxon>
        <taxon>Strongylocentrotus</taxon>
    </lineage>
</organism>
<keyword evidence="18" id="KW-1185">Reference proteome</keyword>
<evidence type="ECO:0000256" key="3">
    <source>
        <dbReference type="ARBA" id="ARBA00004555"/>
    </source>
</evidence>
<dbReference type="GeneID" id="591086"/>
<dbReference type="Gene3D" id="1.10.238.10">
    <property type="entry name" value="EF-hand"/>
    <property type="match status" value="1"/>
</dbReference>
<dbReference type="PROSITE" id="PS00018">
    <property type="entry name" value="EF_HAND_1"/>
    <property type="match status" value="2"/>
</dbReference>
<dbReference type="Pfam" id="PF25434">
    <property type="entry name" value="NUCB1_N"/>
    <property type="match status" value="1"/>
</dbReference>
<keyword evidence="8 15" id="KW-0732">Signal</keyword>
<feature type="chain" id="PRO_5029491965" description="NUCB1-like N-terminal domain-containing protein" evidence="15">
    <location>
        <begin position="22"/>
        <end position="430"/>
    </location>
</feature>
<evidence type="ECO:0000256" key="12">
    <source>
        <dbReference type="ARBA" id="ARBA00023136"/>
    </source>
</evidence>
<feature type="region of interest" description="Disordered" evidence="14">
    <location>
        <begin position="393"/>
        <end position="430"/>
    </location>
</feature>
<dbReference type="FunFam" id="1.10.238.10:FF:000929">
    <property type="entry name" value="Nucleobindin 2a"/>
    <property type="match status" value="1"/>
</dbReference>
<feature type="region of interest" description="Disordered" evidence="14">
    <location>
        <begin position="24"/>
        <end position="43"/>
    </location>
</feature>
<dbReference type="InterPro" id="IPR040250">
    <property type="entry name" value="Nucleobindin"/>
</dbReference>
<dbReference type="InterPro" id="IPR018247">
    <property type="entry name" value="EF_Hand_1_Ca_BS"/>
</dbReference>
<dbReference type="GO" id="GO:0005794">
    <property type="term" value="C:Golgi apparatus"/>
    <property type="evidence" value="ECO:0007669"/>
    <property type="project" value="UniProtKB-SubCell"/>
</dbReference>
<dbReference type="Proteomes" id="UP000007110">
    <property type="component" value="Unassembled WGS sequence"/>
</dbReference>